<organism evidence="1 2">
    <name type="scientific">Cricetulus griseus</name>
    <name type="common">Chinese hamster</name>
    <name type="synonym">Cricetulus barabensis griseus</name>
    <dbReference type="NCBI Taxonomy" id="10029"/>
    <lineage>
        <taxon>Eukaryota</taxon>
        <taxon>Metazoa</taxon>
        <taxon>Chordata</taxon>
        <taxon>Craniata</taxon>
        <taxon>Vertebrata</taxon>
        <taxon>Euteleostomi</taxon>
        <taxon>Mammalia</taxon>
        <taxon>Eutheria</taxon>
        <taxon>Euarchontoglires</taxon>
        <taxon>Glires</taxon>
        <taxon>Rodentia</taxon>
        <taxon>Myomorpha</taxon>
        <taxon>Muroidea</taxon>
        <taxon>Cricetidae</taxon>
        <taxon>Cricetinae</taxon>
        <taxon>Cricetulus</taxon>
    </lineage>
</organism>
<protein>
    <submittedName>
        <fullName evidence="1">Uncharacterized protein</fullName>
    </submittedName>
</protein>
<evidence type="ECO:0000313" key="1">
    <source>
        <dbReference type="EMBL" id="EGW07648.1"/>
    </source>
</evidence>
<dbReference type="EMBL" id="JH000513">
    <property type="protein sequence ID" value="EGW07648.1"/>
    <property type="molecule type" value="Genomic_DNA"/>
</dbReference>
<dbReference type="InParanoid" id="G3HMH8"/>
<sequence>MLESLAQQGQKSQRFSFLLPNTELIRFVPHHEMDIFSFSYLKYVAIFCAA</sequence>
<proteinExistence type="predicted"/>
<reference evidence="2" key="1">
    <citation type="journal article" date="2011" name="Nat. Biotechnol.">
        <title>The genomic sequence of the Chinese hamster ovary (CHO)-K1 cell line.</title>
        <authorList>
            <person name="Xu X."/>
            <person name="Nagarajan H."/>
            <person name="Lewis N.E."/>
            <person name="Pan S."/>
            <person name="Cai Z."/>
            <person name="Liu X."/>
            <person name="Chen W."/>
            <person name="Xie M."/>
            <person name="Wang W."/>
            <person name="Hammond S."/>
            <person name="Andersen M.R."/>
            <person name="Neff N."/>
            <person name="Passarelli B."/>
            <person name="Koh W."/>
            <person name="Fan H.C."/>
            <person name="Wang J."/>
            <person name="Gui Y."/>
            <person name="Lee K.H."/>
            <person name="Betenbaugh M.J."/>
            <person name="Quake S.R."/>
            <person name="Famili I."/>
            <person name="Palsson B.O."/>
            <person name="Wang J."/>
        </authorList>
    </citation>
    <scope>NUCLEOTIDE SEQUENCE [LARGE SCALE GENOMIC DNA]</scope>
    <source>
        <strain evidence="2">CHO K1 cell line</strain>
    </source>
</reference>
<accession>G3HMH8</accession>
<evidence type="ECO:0000313" key="2">
    <source>
        <dbReference type="Proteomes" id="UP000001075"/>
    </source>
</evidence>
<gene>
    <name evidence="1" type="ORF">I79_011941</name>
</gene>
<dbReference type="AlphaFoldDB" id="G3HMH8"/>
<dbReference type="Proteomes" id="UP000001075">
    <property type="component" value="Unassembled WGS sequence"/>
</dbReference>
<name>G3HMH8_CRIGR</name>